<dbReference type="InterPro" id="IPR010093">
    <property type="entry name" value="SinI_DNA-bd"/>
</dbReference>
<gene>
    <name evidence="2" type="ORF">RYX45_10635</name>
</gene>
<feature type="domain" description="Helix-turn-helix" evidence="1">
    <location>
        <begin position="2"/>
        <end position="50"/>
    </location>
</feature>
<proteinExistence type="predicted"/>
<organism evidence="2 3">
    <name type="scientific">Alkalihalophilus pseudofirmus</name>
    <name type="common">Bacillus pseudofirmus</name>
    <dbReference type="NCBI Taxonomy" id="79885"/>
    <lineage>
        <taxon>Bacteria</taxon>
        <taxon>Bacillati</taxon>
        <taxon>Bacillota</taxon>
        <taxon>Bacilli</taxon>
        <taxon>Bacillales</taxon>
        <taxon>Bacillaceae</taxon>
        <taxon>Alkalihalophilus</taxon>
    </lineage>
</organism>
<dbReference type="RefSeq" id="WP_323466754.1">
    <property type="nucleotide sequence ID" value="NZ_CP144224.1"/>
</dbReference>
<dbReference type="AlphaFoldDB" id="A0AAJ2NNI3"/>
<name>A0AAJ2NNI3_ALKPS</name>
<comment type="caution">
    <text evidence="2">The sequence shown here is derived from an EMBL/GenBank/DDBJ whole genome shotgun (WGS) entry which is preliminary data.</text>
</comment>
<reference evidence="2" key="1">
    <citation type="submission" date="2023-10" db="EMBL/GenBank/DDBJ databases">
        <title>Screening of Alkalihalophilus pseudofirmusBZ-TG-HK211 and Its Alleviation of Salt Stress on Rapeseed Growth.</title>
        <authorList>
            <person name="Zhao B."/>
            <person name="Guo T."/>
        </authorList>
    </citation>
    <scope>NUCLEOTIDE SEQUENCE</scope>
    <source>
        <strain evidence="2">BZ-TG-HK211</strain>
    </source>
</reference>
<evidence type="ECO:0000313" key="2">
    <source>
        <dbReference type="EMBL" id="MDV2885634.1"/>
    </source>
</evidence>
<dbReference type="Proteomes" id="UP001285636">
    <property type="component" value="Unassembled WGS sequence"/>
</dbReference>
<keyword evidence="2" id="KW-0238">DNA-binding</keyword>
<evidence type="ECO:0000259" key="1">
    <source>
        <dbReference type="Pfam" id="PF12728"/>
    </source>
</evidence>
<dbReference type="Pfam" id="PF12728">
    <property type="entry name" value="HTH_17"/>
    <property type="match status" value="1"/>
</dbReference>
<dbReference type="NCBIfam" id="TIGR01764">
    <property type="entry name" value="excise"/>
    <property type="match status" value="1"/>
</dbReference>
<dbReference type="GO" id="GO:0003677">
    <property type="term" value="F:DNA binding"/>
    <property type="evidence" value="ECO:0007669"/>
    <property type="project" value="UniProtKB-KW"/>
</dbReference>
<accession>A0AAJ2NNI3</accession>
<dbReference type="EMBL" id="JAWJAY010000002">
    <property type="protein sequence ID" value="MDV2885634.1"/>
    <property type="molecule type" value="Genomic_DNA"/>
</dbReference>
<evidence type="ECO:0000313" key="3">
    <source>
        <dbReference type="Proteomes" id="UP001285636"/>
    </source>
</evidence>
<dbReference type="InterPro" id="IPR041657">
    <property type="entry name" value="HTH_17"/>
</dbReference>
<sequence>MYVSIEDLAEYLGVSSLYVKEQIQKGNIRAVFDGNSYLINKAQFSKHKEQIDLKKKQLAEELAEPIPEDWDAKDED</sequence>
<protein>
    <submittedName>
        <fullName evidence="2">Excisionase family DNA-binding protein</fullName>
    </submittedName>
</protein>